<accession>H1PNR5</accession>
<keyword evidence="2" id="KW-1185">Reference proteome</keyword>
<dbReference type="Proteomes" id="UP000003233">
    <property type="component" value="Unassembled WGS sequence"/>
</dbReference>
<dbReference type="EMBL" id="AGWJ02000007">
    <property type="protein sequence ID" value="EHO85134.1"/>
    <property type="molecule type" value="Genomic_DNA"/>
</dbReference>
<comment type="caution">
    <text evidence="1">The sequence shown here is derived from an EMBL/GenBank/DDBJ whole genome shotgun (WGS) entry which is preliminary data.</text>
</comment>
<sequence>MKILKVLIILFIIIFLIAIALSIFDPDCFHEIAKALRLKILPSSIFNNNSAI</sequence>
<organism evidence="1 2">
    <name type="scientific">Fusobacterium ulcerans 12-1B</name>
    <dbReference type="NCBI Taxonomy" id="457404"/>
    <lineage>
        <taxon>Bacteria</taxon>
        <taxon>Fusobacteriati</taxon>
        <taxon>Fusobacteriota</taxon>
        <taxon>Fusobacteriia</taxon>
        <taxon>Fusobacteriales</taxon>
        <taxon>Fusobacteriaceae</taxon>
        <taxon>Fusobacterium</taxon>
    </lineage>
</organism>
<evidence type="ECO:0000313" key="2">
    <source>
        <dbReference type="Proteomes" id="UP000003233"/>
    </source>
</evidence>
<dbReference type="BioCyc" id="FSP457404-HMP:GTSQ-59-MONOMER"/>
<protein>
    <submittedName>
        <fullName evidence="1">Uncharacterized protein</fullName>
    </submittedName>
</protein>
<dbReference type="RefSeq" id="WP_008695328.1">
    <property type="nucleotide sequence ID" value="NZ_KE161007.1"/>
</dbReference>
<proteinExistence type="predicted"/>
<gene>
    <name evidence="1" type="ORF">HMPREF0402_00058</name>
</gene>
<dbReference type="HOGENOM" id="CLU_3080229_0_0_0"/>
<evidence type="ECO:0000313" key="1">
    <source>
        <dbReference type="EMBL" id="EHO85134.1"/>
    </source>
</evidence>
<dbReference type="AlphaFoldDB" id="H1PNR5"/>
<name>H1PNR5_9FUSO</name>
<reference evidence="1 2" key="1">
    <citation type="submission" date="2012-07" db="EMBL/GenBank/DDBJ databases">
        <title>The Genome Sequence of Fusobacterium ulcerans 12_1B.</title>
        <authorList>
            <consortium name="The Broad Institute Genome Sequencing Platform"/>
            <person name="Earl A."/>
            <person name="Ward D."/>
            <person name="Feldgarden M."/>
            <person name="Gevers D."/>
            <person name="Strauss J."/>
            <person name="Ambrose C.E."/>
            <person name="Allen-Vercoe E."/>
            <person name="Walker B."/>
            <person name="Young S.K."/>
            <person name="Zeng Q."/>
            <person name="Gargeya S."/>
            <person name="Fitzgerald M."/>
            <person name="Haas B."/>
            <person name="Abouelleil A."/>
            <person name="Alvarado L."/>
            <person name="Arachchi H.M."/>
            <person name="Berlin A.M."/>
            <person name="Chapman S.B."/>
            <person name="Goldberg J."/>
            <person name="Griggs A."/>
            <person name="Gujja S."/>
            <person name="Hansen M."/>
            <person name="Howarth C."/>
            <person name="Imamovic A."/>
            <person name="Larimer J."/>
            <person name="McCowen C."/>
            <person name="Montmayeur A."/>
            <person name="Murphy C."/>
            <person name="Neiman D."/>
            <person name="Pearson M."/>
            <person name="Priest M."/>
            <person name="Roberts A."/>
            <person name="Saif S."/>
            <person name="Shea T."/>
            <person name="Sisk P."/>
            <person name="Sykes S."/>
            <person name="Wortman J."/>
            <person name="Nusbaum C."/>
            <person name="Birren B."/>
        </authorList>
    </citation>
    <scope>NUCLEOTIDE SEQUENCE [LARGE SCALE GENOMIC DNA]</scope>
    <source>
        <strain evidence="1 2">12_1B</strain>
    </source>
</reference>